<dbReference type="RefSeq" id="WP_129880490.1">
    <property type="nucleotide sequence ID" value="NZ_RYVC01000001.1"/>
</dbReference>
<dbReference type="Proteomes" id="UP000292933">
    <property type="component" value="Unassembled WGS sequence"/>
</dbReference>
<accession>A0A8B3RQX2</accession>
<dbReference type="AlphaFoldDB" id="A0A8B3RQX2"/>
<reference evidence="1 2" key="1">
    <citation type="submission" date="2018-12" db="EMBL/GenBank/DDBJ databases">
        <title>Unveiling genomic diversity among members of the Bifidobacterium pseudolongum species, a widely distributed gut commensal of the animal kingdom.</title>
        <authorList>
            <person name="Lugli G.A."/>
            <person name="Duranti S."/>
            <person name="Albert K."/>
            <person name="Mancabelli L."/>
            <person name="Napoli S."/>
            <person name="Viappiani A."/>
            <person name="Anzalone R."/>
            <person name="Longhi G."/>
            <person name="Milani C."/>
            <person name="Turroni F."/>
            <person name="Alessandri G."/>
            <person name="Sela D.A."/>
            <person name="Van Sinderen D."/>
            <person name="Ventura M."/>
        </authorList>
    </citation>
    <scope>NUCLEOTIDE SEQUENCE [LARGE SCALE GENOMIC DNA]</scope>
    <source>
        <strain evidence="1 2">1780B</strain>
    </source>
</reference>
<protein>
    <submittedName>
        <fullName evidence="1">Uncharacterized protein</fullName>
    </submittedName>
</protein>
<dbReference type="EMBL" id="RYVC01000001">
    <property type="protein sequence ID" value="RYQ48357.1"/>
    <property type="molecule type" value="Genomic_DNA"/>
</dbReference>
<proteinExistence type="predicted"/>
<gene>
    <name evidence="1" type="ORF">PG1780B_0005</name>
</gene>
<organism evidence="1 2">
    <name type="scientific">Bifidobacterium pseudolongum subsp. globosum</name>
    <dbReference type="NCBI Taxonomy" id="1690"/>
    <lineage>
        <taxon>Bacteria</taxon>
        <taxon>Bacillati</taxon>
        <taxon>Actinomycetota</taxon>
        <taxon>Actinomycetes</taxon>
        <taxon>Bifidobacteriales</taxon>
        <taxon>Bifidobacteriaceae</taxon>
        <taxon>Bifidobacterium</taxon>
    </lineage>
</organism>
<evidence type="ECO:0000313" key="1">
    <source>
        <dbReference type="EMBL" id="RYQ48357.1"/>
    </source>
</evidence>
<comment type="caution">
    <text evidence="1">The sequence shown here is derived from an EMBL/GenBank/DDBJ whole genome shotgun (WGS) entry which is preliminary data.</text>
</comment>
<evidence type="ECO:0000313" key="2">
    <source>
        <dbReference type="Proteomes" id="UP000292933"/>
    </source>
</evidence>
<sequence length="259" mass="28291">MGQAVGVMACATPMALMNVILDCVQGKRTLPEALQKHGVDVVLAGSIQYVIGFIQISAAGLMKNAASERVQAIAKTNALSAAASLAFDNAMLIKRLARNEITCEEFLDVLAETNIATIASMFAGAVVGPAAGVAFAPIIANMIAVQVATGSYQNLRQAIQEYQIAKQERIEAEVRCAQIVEQTRVWRQQLNEQSERYFAKHLAAFDTAFRAMDRAILEQDSDGFIHANAQLQQVLEYEPQFSSQQEFDDLMNDGDSFRL</sequence>
<name>A0A8B3RQX2_9BIFI</name>